<dbReference type="STRING" id="78410.A0A0P7BL88"/>
<organism evidence="7 8">
    <name type="scientific">Neonectria ditissima</name>
    <dbReference type="NCBI Taxonomy" id="78410"/>
    <lineage>
        <taxon>Eukaryota</taxon>
        <taxon>Fungi</taxon>
        <taxon>Dikarya</taxon>
        <taxon>Ascomycota</taxon>
        <taxon>Pezizomycotina</taxon>
        <taxon>Sordariomycetes</taxon>
        <taxon>Hypocreomycetidae</taxon>
        <taxon>Hypocreales</taxon>
        <taxon>Nectriaceae</taxon>
        <taxon>Neonectria</taxon>
    </lineage>
</organism>
<dbReference type="PIRSF" id="PIRSF017617">
    <property type="entry name" value="Thr_aldolase"/>
    <property type="match status" value="1"/>
</dbReference>
<feature type="modified residue" description="N6-(pyridoxal phosphate)lysine" evidence="5">
    <location>
        <position position="226"/>
    </location>
</feature>
<dbReference type="Gene3D" id="3.40.640.10">
    <property type="entry name" value="Type I PLP-dependent aspartate aminotransferase-like (Major domain)"/>
    <property type="match status" value="1"/>
</dbReference>
<reference evidence="7 8" key="1">
    <citation type="submission" date="2015-09" db="EMBL/GenBank/DDBJ databases">
        <title>Draft genome of a European isolate of the apple canker pathogen Neonectria ditissima.</title>
        <authorList>
            <person name="Gomez-Cortecero A."/>
            <person name="Harrison R.J."/>
            <person name="Armitage A.D."/>
        </authorList>
    </citation>
    <scope>NUCLEOTIDE SEQUENCE [LARGE SCALE GENOMIC DNA]</scope>
    <source>
        <strain evidence="7 8">R09/05</strain>
    </source>
</reference>
<comment type="cofactor">
    <cofactor evidence="1">
        <name>pyridoxal 5'-phosphate</name>
        <dbReference type="ChEBI" id="CHEBI:597326"/>
    </cofactor>
</comment>
<comment type="caution">
    <text evidence="7">The sequence shown here is derived from an EMBL/GenBank/DDBJ whole genome shotgun (WGS) entry which is preliminary data.</text>
</comment>
<accession>A0A0P7BL88</accession>
<dbReference type="GO" id="GO:0006567">
    <property type="term" value="P:L-threonine catabolic process"/>
    <property type="evidence" value="ECO:0007669"/>
    <property type="project" value="TreeGrafter"/>
</dbReference>
<dbReference type="InterPro" id="IPR001597">
    <property type="entry name" value="ArAA_b-elim_lyase/Thr_aldolase"/>
</dbReference>
<dbReference type="GO" id="GO:0005829">
    <property type="term" value="C:cytosol"/>
    <property type="evidence" value="ECO:0007669"/>
    <property type="project" value="TreeGrafter"/>
</dbReference>
<keyword evidence="8" id="KW-1185">Reference proteome</keyword>
<dbReference type="NCBIfam" id="NF041359">
    <property type="entry name" value="GntG_guanitoxin"/>
    <property type="match status" value="1"/>
</dbReference>
<evidence type="ECO:0000256" key="1">
    <source>
        <dbReference type="ARBA" id="ARBA00001933"/>
    </source>
</evidence>
<dbReference type="GO" id="GO:0006545">
    <property type="term" value="P:glycine biosynthetic process"/>
    <property type="evidence" value="ECO:0007669"/>
    <property type="project" value="TreeGrafter"/>
</dbReference>
<dbReference type="SUPFAM" id="SSF53383">
    <property type="entry name" value="PLP-dependent transferases"/>
    <property type="match status" value="1"/>
</dbReference>
<sequence length="392" mass="41890">MAPSAETTGTNANGASRNAWTGGKSPAAFDLRSDVVTRPTAAMLQAVQSCSLLDDVFQEDTVTNDLEAYTAQRTGKEAGLFVLSGTMGNQLAMRSLLTQPPHSVICDYRAHLYTSEAGGLATLSGGQITPVVPKNGRYLTLEDVVANATLDDDVHGCPTRVISLENTLHGMVTPLSEVQRISEFAREHGIKMHCDGARLWEAVVSGAGSLADFCSHFDTVSLCLSKGLGAPVGSVLVGPKQTLKHARWVRKSIGGGLRQSGIVTSAGRVAIEQTFGSSPTGSDGLLKQSHEMARKVDELWTGMGGKMSDPTETNMCWLDLDAAGCSQARFIEYGAEAGLLFMCNRLVTHYQVAQNEEEVLRRLRVAFEKTLAAQEDVSVKQKVGKASVYAPL</sequence>
<protein>
    <recommendedName>
        <fullName evidence="6">Aromatic amino acid beta-eliminating lyase/threonine aldolase domain-containing protein</fullName>
    </recommendedName>
</protein>
<dbReference type="InterPro" id="IPR015424">
    <property type="entry name" value="PyrdxlP-dep_Trfase"/>
</dbReference>
<evidence type="ECO:0000256" key="2">
    <source>
        <dbReference type="ARBA" id="ARBA00006966"/>
    </source>
</evidence>
<comment type="similarity">
    <text evidence="2">Belongs to the threonine aldolase family.</text>
</comment>
<evidence type="ECO:0000313" key="7">
    <source>
        <dbReference type="EMBL" id="KPM46058.1"/>
    </source>
</evidence>
<evidence type="ECO:0000256" key="5">
    <source>
        <dbReference type="PIRSR" id="PIRSR017617-1"/>
    </source>
</evidence>
<evidence type="ECO:0000256" key="4">
    <source>
        <dbReference type="ARBA" id="ARBA00023239"/>
    </source>
</evidence>
<dbReference type="OrthoDB" id="10261951at2759"/>
<dbReference type="InterPro" id="IPR015421">
    <property type="entry name" value="PyrdxlP-dep_Trfase_major"/>
</dbReference>
<dbReference type="PANTHER" id="PTHR48097">
    <property type="entry name" value="L-THREONINE ALDOLASE-RELATED"/>
    <property type="match status" value="1"/>
</dbReference>
<feature type="domain" description="Aromatic amino acid beta-eliminating lyase/threonine aldolase" evidence="6">
    <location>
        <begin position="30"/>
        <end position="321"/>
    </location>
</feature>
<dbReference type="Gene3D" id="3.90.1150.10">
    <property type="entry name" value="Aspartate Aminotransferase, domain 1"/>
    <property type="match status" value="1"/>
</dbReference>
<dbReference type="InterPro" id="IPR015422">
    <property type="entry name" value="PyrdxlP-dep_Trfase_small"/>
</dbReference>
<dbReference type="EMBL" id="LKCW01000003">
    <property type="protein sequence ID" value="KPM46058.1"/>
    <property type="molecule type" value="Genomic_DNA"/>
</dbReference>
<gene>
    <name evidence="7" type="ORF">AK830_g492</name>
</gene>
<keyword evidence="4" id="KW-0456">Lyase</keyword>
<dbReference type="FunFam" id="3.40.640.10:FF:000030">
    <property type="entry name" value="Low-specificity L-threonine aldolase"/>
    <property type="match status" value="1"/>
</dbReference>
<evidence type="ECO:0000313" key="8">
    <source>
        <dbReference type="Proteomes" id="UP000050424"/>
    </source>
</evidence>
<dbReference type="GO" id="GO:0008732">
    <property type="term" value="F:L-allo-threonine aldolase activity"/>
    <property type="evidence" value="ECO:0007669"/>
    <property type="project" value="TreeGrafter"/>
</dbReference>
<evidence type="ECO:0000256" key="3">
    <source>
        <dbReference type="ARBA" id="ARBA00022898"/>
    </source>
</evidence>
<dbReference type="Proteomes" id="UP000050424">
    <property type="component" value="Unassembled WGS sequence"/>
</dbReference>
<dbReference type="Pfam" id="PF01212">
    <property type="entry name" value="Beta_elim_lyase"/>
    <property type="match status" value="1"/>
</dbReference>
<dbReference type="CDD" id="cd06502">
    <property type="entry name" value="TA_like"/>
    <property type="match status" value="1"/>
</dbReference>
<dbReference type="PANTHER" id="PTHR48097:SF9">
    <property type="entry name" value="L-THREONINE ALDOLASE"/>
    <property type="match status" value="1"/>
</dbReference>
<dbReference type="AlphaFoldDB" id="A0A0P7BL88"/>
<keyword evidence="3" id="KW-0663">Pyridoxal phosphate</keyword>
<proteinExistence type="inferred from homology"/>
<evidence type="ECO:0000259" key="6">
    <source>
        <dbReference type="Pfam" id="PF01212"/>
    </source>
</evidence>
<dbReference type="InterPro" id="IPR023603">
    <property type="entry name" value="Low_specificity_L-TA-like"/>
</dbReference>
<name>A0A0P7BL88_9HYPO</name>